<feature type="domain" description="Polysaccharide export protein N-terminal" evidence="4">
    <location>
        <begin position="92"/>
        <end position="164"/>
    </location>
</feature>
<evidence type="ECO:0000256" key="3">
    <source>
        <dbReference type="SAM" id="SignalP"/>
    </source>
</evidence>
<feature type="region of interest" description="Disordered" evidence="2">
    <location>
        <begin position="43"/>
        <end position="65"/>
    </location>
</feature>
<dbReference type="EMBL" id="JADOER010000004">
    <property type="protein sequence ID" value="MBT9311115.1"/>
    <property type="molecule type" value="Genomic_DNA"/>
</dbReference>
<dbReference type="InterPro" id="IPR003715">
    <property type="entry name" value="Poly_export_N"/>
</dbReference>
<organism evidence="6 7">
    <name type="scientific">Leptothoe kymatousa TAU-MAC 1615</name>
    <dbReference type="NCBI Taxonomy" id="2364775"/>
    <lineage>
        <taxon>Bacteria</taxon>
        <taxon>Bacillati</taxon>
        <taxon>Cyanobacteriota</taxon>
        <taxon>Cyanophyceae</taxon>
        <taxon>Nodosilineales</taxon>
        <taxon>Cymatolegaceae</taxon>
        <taxon>Leptothoe</taxon>
        <taxon>Leptothoe kymatousa</taxon>
    </lineage>
</organism>
<reference evidence="6 7" key="1">
    <citation type="journal article" date="2021" name="Mar. Drugs">
        <title>Genome Reduction and Secondary Metabolism of the Marine Sponge-Associated Cyanobacterium Leptothoe.</title>
        <authorList>
            <person name="Konstantinou D."/>
            <person name="Popin R.V."/>
            <person name="Fewer D.P."/>
            <person name="Sivonen K."/>
            <person name="Gkelis S."/>
        </authorList>
    </citation>
    <scope>NUCLEOTIDE SEQUENCE [LARGE SCALE GENOMIC DNA]</scope>
    <source>
        <strain evidence="6 7">TAU-MAC 1615</strain>
    </source>
</reference>
<dbReference type="PANTHER" id="PTHR33619:SF3">
    <property type="entry name" value="POLYSACCHARIDE EXPORT PROTEIN GFCE-RELATED"/>
    <property type="match status" value="1"/>
</dbReference>
<dbReference type="InterPro" id="IPR019554">
    <property type="entry name" value="Soluble_ligand-bd"/>
</dbReference>
<proteinExistence type="predicted"/>
<sequence length="401" mass="42320">MIPSYNRLPTVVPIVLGLICGFPVTASAQSLAETAAAAESAAPAASTQALQEAPPPTEPALPFGLPPLEEIEEIPATEMVEPATTQPRGSLASTYVLGPGDLIDISVYGYDEYTGSTSVLPDGSIVLPIIGNMSAAGKTADQLTQDLRAALNRILVEPSVSVTLSALRPVVINVAGEVYRPGPLELQETTNIARGGGGNNNYAYAPPSLSRALVEAGGIKRTADLRDVTVIREMPNGNVTRSKVNLWDALWSATLPEDMLLRDGDTVFVPKLAEGEALVDNRLLATSSLAPDTVRVRVVGEVTSPGEVAVPPNSSLSSAVAIAGGPTDDARLKTVAFVRMDDTTGEVLQEEVDLRNLIDDYQVQDGDVIVVPKTRSGSVLDLAARLVNPFNFLFRIFDNNN</sequence>
<evidence type="ECO:0000313" key="6">
    <source>
        <dbReference type="EMBL" id="MBT9311115.1"/>
    </source>
</evidence>
<keyword evidence="7" id="KW-1185">Reference proteome</keyword>
<accession>A0ABS5XZX3</accession>
<protein>
    <submittedName>
        <fullName evidence="6">Polysaccharide biosynthesis/export family protein</fullName>
    </submittedName>
</protein>
<dbReference type="RefSeq" id="WP_215617023.1">
    <property type="nucleotide sequence ID" value="NZ_JADOER010000004.1"/>
</dbReference>
<evidence type="ECO:0000259" key="4">
    <source>
        <dbReference type="Pfam" id="PF02563"/>
    </source>
</evidence>
<dbReference type="PANTHER" id="PTHR33619">
    <property type="entry name" value="POLYSACCHARIDE EXPORT PROTEIN GFCE-RELATED"/>
    <property type="match status" value="1"/>
</dbReference>
<dbReference type="Gene3D" id="3.10.560.10">
    <property type="entry name" value="Outer membrane lipoprotein wza domain like"/>
    <property type="match status" value="2"/>
</dbReference>
<feature type="compositionally biased region" description="Low complexity" evidence="2">
    <location>
        <begin position="43"/>
        <end position="52"/>
    </location>
</feature>
<comment type="caution">
    <text evidence="6">The sequence shown here is derived from an EMBL/GenBank/DDBJ whole genome shotgun (WGS) entry which is preliminary data.</text>
</comment>
<dbReference type="Pfam" id="PF10531">
    <property type="entry name" value="SLBB"/>
    <property type="match status" value="1"/>
</dbReference>
<feature type="domain" description="Soluble ligand binding" evidence="5">
    <location>
        <begin position="295"/>
        <end position="340"/>
    </location>
</feature>
<keyword evidence="1 3" id="KW-0732">Signal</keyword>
<evidence type="ECO:0000256" key="2">
    <source>
        <dbReference type="SAM" id="MobiDB-lite"/>
    </source>
</evidence>
<dbReference type="Proteomes" id="UP001196661">
    <property type="component" value="Unassembled WGS sequence"/>
</dbReference>
<feature type="signal peptide" evidence="3">
    <location>
        <begin position="1"/>
        <end position="28"/>
    </location>
</feature>
<dbReference type="Pfam" id="PF02563">
    <property type="entry name" value="Poly_export"/>
    <property type="match status" value="1"/>
</dbReference>
<evidence type="ECO:0000313" key="7">
    <source>
        <dbReference type="Proteomes" id="UP001196661"/>
    </source>
</evidence>
<evidence type="ECO:0000259" key="5">
    <source>
        <dbReference type="Pfam" id="PF10531"/>
    </source>
</evidence>
<feature type="chain" id="PRO_5046622169" evidence="3">
    <location>
        <begin position="29"/>
        <end position="401"/>
    </location>
</feature>
<evidence type="ECO:0000256" key="1">
    <source>
        <dbReference type="ARBA" id="ARBA00022729"/>
    </source>
</evidence>
<dbReference type="InterPro" id="IPR049712">
    <property type="entry name" value="Poly_export"/>
</dbReference>
<name>A0ABS5XZX3_9CYAN</name>
<gene>
    <name evidence="6" type="ORF">IXB28_02760</name>
</gene>